<protein>
    <recommendedName>
        <fullName evidence="4">DUF4331 domain-containing protein</fullName>
    </recommendedName>
</protein>
<keyword evidence="1" id="KW-0732">Signal</keyword>
<accession>A0ABP9A8D3</accession>
<sequence length="211" mass="22235">MYIGLSLFAISGLLLIAADHADAPAVTGNASDITDVYAFQGQNTSNMVFVVNSQGLLSPGATASATFNESVLTEINIDNNNDNVEDLVIQAIKRGNKMYFFGPVAPDATGTSSTIKTNNASGSVEISQYGQAAIIGTNNNMKFFAGPRDDPFFFDLNQYKAILAGTATGFNNPGTDTFAGTNVLSTIIEVPKASLGTSSSINVWVETKQKQ</sequence>
<evidence type="ECO:0008006" key="4">
    <source>
        <dbReference type="Google" id="ProtNLM"/>
    </source>
</evidence>
<evidence type="ECO:0000313" key="2">
    <source>
        <dbReference type="EMBL" id="GAA4775871.1"/>
    </source>
</evidence>
<evidence type="ECO:0000313" key="3">
    <source>
        <dbReference type="Proteomes" id="UP001500141"/>
    </source>
</evidence>
<comment type="caution">
    <text evidence="2">The sequence shown here is derived from an EMBL/GenBank/DDBJ whole genome shotgun (WGS) entry which is preliminary data.</text>
</comment>
<proteinExistence type="predicted"/>
<name>A0ABP9A8D3_9FLAO</name>
<dbReference type="InterPro" id="IPR025566">
    <property type="entry name" value="DUF4331"/>
</dbReference>
<reference evidence="3" key="1">
    <citation type="journal article" date="2019" name="Int. J. Syst. Evol. Microbiol.">
        <title>The Global Catalogue of Microorganisms (GCM) 10K type strain sequencing project: providing services to taxonomists for standard genome sequencing and annotation.</title>
        <authorList>
            <consortium name="The Broad Institute Genomics Platform"/>
            <consortium name="The Broad Institute Genome Sequencing Center for Infectious Disease"/>
            <person name="Wu L."/>
            <person name="Ma J."/>
        </authorList>
    </citation>
    <scope>NUCLEOTIDE SEQUENCE [LARGE SCALE GENOMIC DNA]</scope>
    <source>
        <strain evidence="3">JCM 18198</strain>
    </source>
</reference>
<feature type="chain" id="PRO_5046575574" description="DUF4331 domain-containing protein" evidence="1">
    <location>
        <begin position="22"/>
        <end position="211"/>
    </location>
</feature>
<keyword evidence="3" id="KW-1185">Reference proteome</keyword>
<organism evidence="2 3">
    <name type="scientific">Flavobacterium hankyongi</name>
    <dbReference type="NCBI Taxonomy" id="1176532"/>
    <lineage>
        <taxon>Bacteria</taxon>
        <taxon>Pseudomonadati</taxon>
        <taxon>Bacteroidota</taxon>
        <taxon>Flavobacteriia</taxon>
        <taxon>Flavobacteriales</taxon>
        <taxon>Flavobacteriaceae</taxon>
        <taxon>Flavobacterium</taxon>
    </lineage>
</organism>
<dbReference type="Pfam" id="PF14224">
    <property type="entry name" value="DUF4331"/>
    <property type="match status" value="2"/>
</dbReference>
<dbReference type="Proteomes" id="UP001500141">
    <property type="component" value="Unassembled WGS sequence"/>
</dbReference>
<feature type="signal peptide" evidence="1">
    <location>
        <begin position="1"/>
        <end position="21"/>
    </location>
</feature>
<evidence type="ECO:0000256" key="1">
    <source>
        <dbReference type="SAM" id="SignalP"/>
    </source>
</evidence>
<dbReference type="EMBL" id="BAABIP010000022">
    <property type="protein sequence ID" value="GAA4775871.1"/>
    <property type="molecule type" value="Genomic_DNA"/>
</dbReference>
<gene>
    <name evidence="2" type="ORF">GCM10023230_28600</name>
</gene>